<proteinExistence type="predicted"/>
<dbReference type="InterPro" id="IPR029314">
    <property type="entry name" value="FANCI_S4"/>
</dbReference>
<feature type="region of interest" description="Disordered" evidence="1">
    <location>
        <begin position="867"/>
        <end position="905"/>
    </location>
</feature>
<feature type="compositionally biased region" description="Basic and acidic residues" evidence="1">
    <location>
        <begin position="892"/>
        <end position="905"/>
    </location>
</feature>
<evidence type="ECO:0000313" key="3">
    <source>
        <dbReference type="EMBL" id="KAF6002376.1"/>
    </source>
</evidence>
<dbReference type="EMBL" id="VWRR01000010">
    <property type="protein sequence ID" value="KAF6002376.1"/>
    <property type="molecule type" value="Genomic_DNA"/>
</dbReference>
<evidence type="ECO:0000313" key="4">
    <source>
        <dbReference type="Proteomes" id="UP000530660"/>
    </source>
</evidence>
<feature type="domain" description="FANCI solenoid 4" evidence="2">
    <location>
        <begin position="1250"/>
        <end position="1364"/>
    </location>
</feature>
<dbReference type="OrthoDB" id="10553973at2759"/>
<feature type="region of interest" description="Disordered" evidence="1">
    <location>
        <begin position="755"/>
        <end position="782"/>
    </location>
</feature>
<evidence type="ECO:0000259" key="2">
    <source>
        <dbReference type="Pfam" id="PF14678"/>
    </source>
</evidence>
<keyword evidence="4" id="KW-1185">Reference proteome</keyword>
<reference evidence="3 4" key="1">
    <citation type="journal article" date="2020" name="J. Phycol.">
        <title>Comparative genome analysis reveals Cyanidiococcus gen. nov., a new extremophilic red algal genus sister to Cyanidioschyzon (Cyanidioschyzonaceae, Rhodophyta).</title>
        <authorList>
            <person name="Liu S.-L."/>
            <person name="Chiang Y.-R."/>
            <person name="Yoon H.S."/>
            <person name="Fu H.-Y."/>
        </authorList>
    </citation>
    <scope>NUCLEOTIDE SEQUENCE [LARGE SCALE GENOMIC DNA]</scope>
    <source>
        <strain evidence="3 4">THAL066</strain>
    </source>
</reference>
<feature type="region of interest" description="Disordered" evidence="1">
    <location>
        <begin position="92"/>
        <end position="124"/>
    </location>
</feature>
<feature type="region of interest" description="Disordered" evidence="1">
    <location>
        <begin position="151"/>
        <end position="170"/>
    </location>
</feature>
<accession>A0A7J7IGZ1</accession>
<dbReference type="Pfam" id="PF14678">
    <property type="entry name" value="FANCI_S4"/>
    <property type="match status" value="1"/>
</dbReference>
<comment type="caution">
    <text evidence="3">The sequence shown here is derived from an EMBL/GenBank/DDBJ whole genome shotgun (WGS) entry which is preliminary data.</text>
</comment>
<gene>
    <name evidence="3" type="ORF">F1559_000999</name>
</gene>
<dbReference type="Proteomes" id="UP000530660">
    <property type="component" value="Unassembled WGS sequence"/>
</dbReference>
<protein>
    <recommendedName>
        <fullName evidence="2">FANCI solenoid 4 domain-containing protein</fullName>
    </recommendedName>
</protein>
<name>A0A7J7IGZ1_9RHOD</name>
<evidence type="ECO:0000256" key="1">
    <source>
        <dbReference type="SAM" id="MobiDB-lite"/>
    </source>
</evidence>
<organism evidence="3 4">
    <name type="scientific">Cyanidiococcus yangmingshanensis</name>
    <dbReference type="NCBI Taxonomy" id="2690220"/>
    <lineage>
        <taxon>Eukaryota</taxon>
        <taxon>Rhodophyta</taxon>
        <taxon>Bangiophyceae</taxon>
        <taxon>Cyanidiales</taxon>
        <taxon>Cyanidiaceae</taxon>
        <taxon>Cyanidiococcus</taxon>
    </lineage>
</organism>
<sequence>MVTALVVKFRALLQRTLLGGTDVTEPSDWASLEASIEHSKAEEATALLRVICETVVPRATSGSFTLPLTSSLRRLICAVVLDLGYGSFPGEGPVNSLPKEARQKRPRQRRCLVPPSDCESEGLTGLNHDLNDDCMVDDDIHPIADRCSETSAWNDKPVDPMQQSSWPPSEEAVGGWLAQATESSFHERWLLPADEWLALVRESPANVRIKSCVARRAMTAMRARQRLSPALVAAWQPLLLLCGTPRALRLEALACLMSRDRPEIPSSVLELALRRDVRYAKELMRMALDPGQPHPLWHQDTGTALFLLVTSMPSVQSSCKQVFLRTVRQYFADSMEALRTTFPFPGLQRPASPIGALVSLTTKREAYVAPALDLVVTCLDADVSWPVADWSLFTVDAAAKSAIRNLVASQVLERIAAAPALRLHKASWLRFLAAASASQPIAFLAERNRQFVKERILCPETVPALGPLMRHCPELIEKAIYQCRKALFQTSDTKEIHAARALASIPALIMNQNQHNKKDTASIPQQWAWGRAPEDILNEVSRLSFRILESASAPARRAWYESTIKGAEASGLPPAVLDLVRAHIRRTFFVTPWGPQEAPTALPLHLGRVWIEDDLPSLLCIVGIAHDTETFMECVHRLSKMDLDHFDVPADTADEPLDDTDRRVLLSLLDTIETALLVWPHTHREKAHPAHKHRTEAVLAMPSCGMDSDPQSHVVESPANSIQRACSNPSFDELYATSIHEAGYSWHAVPTIAHEGNQNGSSGDFGAKLGEPESSQACQPPLEQHPNEEWRVHSEQCEQQPSPALIASTLVNAPDPSTQNHWPCSRALRNSLIRLHQRVEQRLGDPLMIWRHIGGEVEQNFFGSDTMKAQSKSMDPPQKRGGKTSPSRPHTLCRDETSAAELPHSDRIPVRALKETLESLTATVCNGAAAPEDMVLALITLRRLLLVREPLVLTPLLIPLVNALLQLCDTPLPEPHAETIHLLSVLALYSLQCAAAGQMLADACAVGDRGSDPSPLDDALLRSLQQCAERALMRGLETERWSTCSAGAILLDTLRSPMSAVAATEMTELCWDASVWNRVRRCVSASKKLPVHPAIRHLLPAGSDLRLLFRAALRSSLPRTSWYSHQTITSIASQIIQTWTATSGPDWNVMRLFVLQMQTWSQHFDWLVDRGSRFCEASSEPKDFTRHLAGVWTDWARALALMTMIACGNGVENGSRLAARTPGRECEAPDAPDPLAGIPRVVAVAPWTYIRAIVRAMTHGFQALTRLARAILQKRLALCRSAWKRMVSVASQELATCAYDIMTAASEPTADESSAKIRAECQLFPQMIYALENADKTLLAVSCAYRDSGLVRRMRRPLARDFKLAIS</sequence>